<evidence type="ECO:0000256" key="5">
    <source>
        <dbReference type="ARBA" id="ARBA00022801"/>
    </source>
</evidence>
<dbReference type="InterPro" id="IPR050979">
    <property type="entry name" value="LD-transpeptidase"/>
</dbReference>
<evidence type="ECO:0000256" key="7">
    <source>
        <dbReference type="ARBA" id="ARBA00022984"/>
    </source>
</evidence>
<dbReference type="SUPFAM" id="SSF141523">
    <property type="entry name" value="L,D-transpeptidase catalytic domain-like"/>
    <property type="match status" value="1"/>
</dbReference>
<proteinExistence type="inferred from homology"/>
<keyword evidence="11" id="KW-0449">Lipoprotein</keyword>
<evidence type="ECO:0000256" key="9">
    <source>
        <dbReference type="PROSITE-ProRule" id="PRU01373"/>
    </source>
</evidence>
<dbReference type="PANTHER" id="PTHR30582:SF24">
    <property type="entry name" value="L,D-TRANSPEPTIDASE ERFK_SRFK-RELATED"/>
    <property type="match status" value="1"/>
</dbReference>
<evidence type="ECO:0000256" key="4">
    <source>
        <dbReference type="ARBA" id="ARBA00022679"/>
    </source>
</evidence>
<evidence type="ECO:0000256" key="1">
    <source>
        <dbReference type="ARBA" id="ARBA00004752"/>
    </source>
</evidence>
<accession>A0ABR6IHC4</accession>
<dbReference type="Pfam" id="PF03734">
    <property type="entry name" value="YkuD"/>
    <property type="match status" value="1"/>
</dbReference>
<feature type="active site" description="Proton donor/acceptor" evidence="9">
    <location>
        <position position="204"/>
    </location>
</feature>
<keyword evidence="6 9" id="KW-0133">Cell shape</keyword>
<evidence type="ECO:0000256" key="6">
    <source>
        <dbReference type="ARBA" id="ARBA00022960"/>
    </source>
</evidence>
<organism evidence="11 12">
    <name type="scientific">Rhizobium mongolense</name>
    <dbReference type="NCBI Taxonomy" id="57676"/>
    <lineage>
        <taxon>Bacteria</taxon>
        <taxon>Pseudomonadati</taxon>
        <taxon>Pseudomonadota</taxon>
        <taxon>Alphaproteobacteria</taxon>
        <taxon>Hyphomicrobiales</taxon>
        <taxon>Rhizobiaceae</taxon>
        <taxon>Rhizobium/Agrobacterium group</taxon>
        <taxon>Rhizobium</taxon>
    </lineage>
</organism>
<sequence>MQNSRNSTTVFQQEPEFSVVANSKSDLLTLRCLALRGILPMVWTRRDVLLGGLALLGTGAVQKPAFAQASSYFAGTAVDNGVTFRRTNFAKIDKRWHRQVVKYFSSEPIGTVVVDTRHHFLYLIMENKTAIRYGVGVGREGFKWFGRATIDRKSLWPRWTPPPEMRKRHPELPEFVGGGSPKNPLGPRAMYLLRDGVDTGYRFHGTLEPGSIGKDASSGCIRMFNEDAIDLYQRCPVGTAVQVLPHIADQAENAVQVGEIAPVQ</sequence>
<gene>
    <name evidence="11" type="ORF">GGD56_001079</name>
</gene>
<keyword evidence="3" id="KW-0328">Glycosyltransferase</keyword>
<comment type="pathway">
    <text evidence="1 9">Cell wall biogenesis; peptidoglycan biosynthesis.</text>
</comment>
<keyword evidence="4" id="KW-0808">Transferase</keyword>
<dbReference type="PANTHER" id="PTHR30582">
    <property type="entry name" value="L,D-TRANSPEPTIDASE"/>
    <property type="match status" value="1"/>
</dbReference>
<dbReference type="EMBL" id="JACIFX010000001">
    <property type="protein sequence ID" value="MBB4227259.1"/>
    <property type="molecule type" value="Genomic_DNA"/>
</dbReference>
<feature type="active site" description="Nucleophile" evidence="9">
    <location>
        <position position="220"/>
    </location>
</feature>
<keyword evidence="12" id="KW-1185">Reference proteome</keyword>
<dbReference type="Proteomes" id="UP000551353">
    <property type="component" value="Unassembled WGS sequence"/>
</dbReference>
<comment type="similarity">
    <text evidence="2">Belongs to the YkuD family.</text>
</comment>
<protein>
    <submittedName>
        <fullName evidence="11">Lipoprotein-anchoring transpeptidase ErfK/SrfK</fullName>
    </submittedName>
</protein>
<reference evidence="11 12" key="1">
    <citation type="submission" date="2020-08" db="EMBL/GenBank/DDBJ databases">
        <title>Genomic Encyclopedia of Type Strains, Phase IV (KMG-V): Genome sequencing to study the core and pangenomes of soil and plant-associated prokaryotes.</title>
        <authorList>
            <person name="Whitman W."/>
        </authorList>
    </citation>
    <scope>NUCLEOTIDE SEQUENCE [LARGE SCALE GENOMIC DNA]</scope>
    <source>
        <strain evidence="11 12">SEMIA 4087</strain>
    </source>
</reference>
<evidence type="ECO:0000313" key="11">
    <source>
        <dbReference type="EMBL" id="MBB4227259.1"/>
    </source>
</evidence>
<evidence type="ECO:0000256" key="3">
    <source>
        <dbReference type="ARBA" id="ARBA00022676"/>
    </source>
</evidence>
<evidence type="ECO:0000256" key="2">
    <source>
        <dbReference type="ARBA" id="ARBA00005992"/>
    </source>
</evidence>
<dbReference type="InterPro" id="IPR038063">
    <property type="entry name" value="Transpep_catalytic_dom"/>
</dbReference>
<keyword evidence="8 9" id="KW-0961">Cell wall biogenesis/degradation</keyword>
<dbReference type="PROSITE" id="PS52029">
    <property type="entry name" value="LD_TPASE"/>
    <property type="match status" value="1"/>
</dbReference>
<dbReference type="InterPro" id="IPR005490">
    <property type="entry name" value="LD_TPept_cat_dom"/>
</dbReference>
<feature type="domain" description="L,D-TPase catalytic" evidence="10">
    <location>
        <begin position="110"/>
        <end position="244"/>
    </location>
</feature>
<keyword evidence="7 9" id="KW-0573">Peptidoglycan synthesis</keyword>
<keyword evidence="5" id="KW-0378">Hydrolase</keyword>
<name>A0ABR6IHC4_9HYPH</name>
<evidence type="ECO:0000313" key="12">
    <source>
        <dbReference type="Proteomes" id="UP000551353"/>
    </source>
</evidence>
<dbReference type="CDD" id="cd16913">
    <property type="entry name" value="YkuD_like"/>
    <property type="match status" value="1"/>
</dbReference>
<evidence type="ECO:0000256" key="8">
    <source>
        <dbReference type="ARBA" id="ARBA00023316"/>
    </source>
</evidence>
<dbReference type="Gene3D" id="2.40.440.10">
    <property type="entry name" value="L,D-transpeptidase catalytic domain-like"/>
    <property type="match status" value="1"/>
</dbReference>
<evidence type="ECO:0000259" key="10">
    <source>
        <dbReference type="PROSITE" id="PS52029"/>
    </source>
</evidence>
<comment type="caution">
    <text evidence="11">The sequence shown here is derived from an EMBL/GenBank/DDBJ whole genome shotgun (WGS) entry which is preliminary data.</text>
</comment>